<evidence type="ECO:0000256" key="1">
    <source>
        <dbReference type="SAM" id="Phobius"/>
    </source>
</evidence>
<dbReference type="KEGG" id="smir:SMM_0619"/>
<reference evidence="2 3" key="1">
    <citation type="submission" date="2013-09" db="EMBL/GenBank/DDBJ databases">
        <title>Complete genome sequence of Spiroplasma mirum suckling mouse cataract agent.</title>
        <authorList>
            <person name="Landry C.A."/>
            <person name="Bastian F.O."/>
            <person name="Thune R.L."/>
        </authorList>
    </citation>
    <scope>NUCLEOTIDE SEQUENCE [LARGE SCALE GENOMIC DNA]</scope>
    <source>
        <strain evidence="2 3">SMCA</strain>
    </source>
</reference>
<dbReference type="Proteomes" id="UP000019260">
    <property type="component" value="Chromosome"/>
</dbReference>
<organism evidence="2 3">
    <name type="scientific">Spiroplasma mirum ATCC 29335</name>
    <dbReference type="NCBI Taxonomy" id="838561"/>
    <lineage>
        <taxon>Bacteria</taxon>
        <taxon>Bacillati</taxon>
        <taxon>Mycoplasmatota</taxon>
        <taxon>Mollicutes</taxon>
        <taxon>Entomoplasmatales</taxon>
        <taxon>Spiroplasmataceae</taxon>
        <taxon>Spiroplasma</taxon>
    </lineage>
</organism>
<feature type="transmembrane region" description="Helical" evidence="1">
    <location>
        <begin position="169"/>
        <end position="191"/>
    </location>
</feature>
<keyword evidence="3" id="KW-1185">Reference proteome</keyword>
<evidence type="ECO:0000313" key="2">
    <source>
        <dbReference type="EMBL" id="AHI58076.1"/>
    </source>
</evidence>
<dbReference type="HOGENOM" id="CLU_300694_0_0_14"/>
<dbReference type="STRING" id="838561.P344_03675"/>
<dbReference type="AlphaFoldDB" id="W0GR43"/>
<dbReference type="OrthoDB" id="9887020at2"/>
<keyword evidence="1" id="KW-0812">Transmembrane</keyword>
<dbReference type="KEGG" id="smia:P344_03675"/>
<proteinExistence type="predicted"/>
<keyword evidence="1" id="KW-0472">Membrane</keyword>
<name>W0GR43_9MOLU</name>
<keyword evidence="1" id="KW-1133">Transmembrane helix</keyword>
<dbReference type="RefSeq" id="WP_025317405.1">
    <property type="nucleotide sequence ID" value="NZ_CP002082.1"/>
</dbReference>
<sequence>MESQHNQSKLCKKCYQKIINFLKTKNDIKDLIIFNVTSTDNFSEENKINPVIIFKCQKHFFGLFTRNNLRENPQQVNFQTKTVALPTSLVIKKFKESKKILDVKVNKNSLVNVKPWPLVPVSSPFSLEPTKKELAYFFNKQQLKYYKTNVFNQHKHYFKTLFLRSNHRFTIISLLIGTLLFGLGIGGWQLFEDLNHPQAHVDRRINISHDGGDYYKTKAIIHNTSSKELLSAVQHIPNLNPDLQSAINDNTTILTTSDPLQYDGGYHLMKINVNAQHSEIFEGITSITMNIKSNKFDISWLDGNFTHNNDVHIANIDPTNLLNDLKLLPNLNSNLASALREKGIKVINIKGKMIDDGFPHPINFTLDANNTNDFKGQLNCQLNLISDKFDISNLKNDYTTSSSVTIHDTSFNSLVYLITSVAGMDKHLIAAAQDANIILTTASQLPDDGQCHLLKVTMDATNTLAYSGRLTIMISAIAGKMKINTLSQDLTAKPPVVETNTDEESLRNALQKVQGINQTTLNVLKESNLLIATHSNLPDDGLPHELDISLNAYRTLDYTGTATIKLMAKTSKIDISKDGGNYTTYGNIISTNVDSPSLIKALKQIKQTNPVILSAINDPKVIVTTNSKLPQDDLIHDIEITINADQSQDYTGTAKILISMVYPKTDITNWNQDLTSSPPIVEPDLNSKELLDALTKVNGLATDLKNILTLQGLTFTTDSKLIYDNHPHPITIFINADNTEHYKGQAKITLLINASTIDLSYFNGDYSTYGDYTINGVSQEELIKAITNDPHMNPVLKAAVETTGITVSTTTKIPPNNSAVKTTITIDGTHTKKYFGHATITMILRNNSTAPFQINIGFKSHQSYNGTSSSDLHSETHILLDYFDYADSWDSFVKKYPYVTLNGSLSVHAWGEEGSLTKMKTTTTNIALNNPETSPATWECKKSGSVVGSQIMAVWFYLWHDDHNIYWAFQRQEYSFWCSSSPYYYANLNSIYFGQ</sequence>
<accession>W0GR43</accession>
<evidence type="ECO:0000313" key="3">
    <source>
        <dbReference type="Proteomes" id="UP000019260"/>
    </source>
</evidence>
<dbReference type="PATRIC" id="fig|838561.3.peg.712"/>
<protein>
    <submittedName>
        <fullName evidence="2">Uncharacterized protein</fullName>
    </submittedName>
</protein>
<dbReference type="EMBL" id="CP006720">
    <property type="protein sequence ID" value="AHI58076.1"/>
    <property type="molecule type" value="Genomic_DNA"/>
</dbReference>
<gene>
    <name evidence="2" type="ORF">P344_03675</name>
</gene>